<keyword evidence="3" id="KW-1185">Reference proteome</keyword>
<keyword evidence="1" id="KW-0472">Membrane</keyword>
<proteinExistence type="predicted"/>
<organism evidence="2 3">
    <name type="scientific">Roseateles flavus</name>
    <dbReference type="NCBI Taxonomy" id="3149041"/>
    <lineage>
        <taxon>Bacteria</taxon>
        <taxon>Pseudomonadati</taxon>
        <taxon>Pseudomonadota</taxon>
        <taxon>Betaproteobacteria</taxon>
        <taxon>Burkholderiales</taxon>
        <taxon>Sphaerotilaceae</taxon>
        <taxon>Roseateles</taxon>
    </lineage>
</organism>
<evidence type="ECO:0000313" key="2">
    <source>
        <dbReference type="EMBL" id="MEO3711559.1"/>
    </source>
</evidence>
<feature type="transmembrane region" description="Helical" evidence="1">
    <location>
        <begin position="160"/>
        <end position="180"/>
    </location>
</feature>
<evidence type="ECO:0000256" key="1">
    <source>
        <dbReference type="SAM" id="Phobius"/>
    </source>
</evidence>
<dbReference type="EMBL" id="JBDPZC010000001">
    <property type="protein sequence ID" value="MEO3711559.1"/>
    <property type="molecule type" value="Genomic_DNA"/>
</dbReference>
<name>A0ABV0G919_9BURK</name>
<keyword evidence="1" id="KW-1133">Transmembrane helix</keyword>
<accession>A0ABV0G919</accession>
<keyword evidence="1" id="KW-0812">Transmembrane</keyword>
<reference evidence="2 3" key="1">
    <citation type="submission" date="2024-05" db="EMBL/GenBank/DDBJ databases">
        <title>Roseateles sp. 2.12 16S ribosomal RNA gene Genome sequencing and assembly.</title>
        <authorList>
            <person name="Woo H."/>
        </authorList>
    </citation>
    <scope>NUCLEOTIDE SEQUENCE [LARGE SCALE GENOMIC DNA]</scope>
    <source>
        <strain evidence="2 3">2.12</strain>
    </source>
</reference>
<feature type="transmembrane region" description="Helical" evidence="1">
    <location>
        <begin position="98"/>
        <end position="120"/>
    </location>
</feature>
<feature type="transmembrane region" description="Helical" evidence="1">
    <location>
        <begin position="126"/>
        <end position="148"/>
    </location>
</feature>
<dbReference type="RefSeq" id="WP_347605511.1">
    <property type="nucleotide sequence ID" value="NZ_JBDPZC010000001.1"/>
</dbReference>
<protein>
    <recommendedName>
        <fullName evidence="4">DedA family protein</fullName>
    </recommendedName>
</protein>
<evidence type="ECO:0000313" key="3">
    <source>
        <dbReference type="Proteomes" id="UP001462640"/>
    </source>
</evidence>
<dbReference type="Proteomes" id="UP001462640">
    <property type="component" value="Unassembled WGS sequence"/>
</dbReference>
<evidence type="ECO:0008006" key="4">
    <source>
        <dbReference type="Google" id="ProtNLM"/>
    </source>
</evidence>
<comment type="caution">
    <text evidence="2">The sequence shown here is derived from an EMBL/GenBank/DDBJ whole genome shotgun (WGS) entry which is preliminary data.</text>
</comment>
<gene>
    <name evidence="2" type="ORF">ABDJ40_02125</name>
</gene>
<sequence>MPEFSLLLLLAGGVFVLNAMPAFAPPTWMLLAFYALQQPGTAPLAIAGVAAVAATGGRLMLARSAQRISASRWMRPAMRANMHEVADAIKGHERASTLAFLAFAISPLPSNVLFLAYGLARAPLRLLAWPFFVGRFISYTVAVIGGAYAGRQLELQLSGLAGGIYFVVSQCLLLAGVWLFTRINWRQALRSRWLRWWH</sequence>